<comment type="caution">
    <text evidence="1">The sequence shown here is derived from an EMBL/GenBank/DDBJ whole genome shotgun (WGS) entry which is preliminary data.</text>
</comment>
<name>A0A370R0W3_9GAMM</name>
<evidence type="ECO:0008006" key="3">
    <source>
        <dbReference type="Google" id="ProtNLM"/>
    </source>
</evidence>
<evidence type="ECO:0000313" key="2">
    <source>
        <dbReference type="Proteomes" id="UP000254848"/>
    </source>
</evidence>
<organism evidence="1 2">
    <name type="scientific">Enterobacillus tribolii</name>
    <dbReference type="NCBI Taxonomy" id="1487935"/>
    <lineage>
        <taxon>Bacteria</taxon>
        <taxon>Pseudomonadati</taxon>
        <taxon>Pseudomonadota</taxon>
        <taxon>Gammaproteobacteria</taxon>
        <taxon>Enterobacterales</taxon>
        <taxon>Hafniaceae</taxon>
        <taxon>Enterobacillus</taxon>
    </lineage>
</organism>
<accession>A0A370R0W3</accession>
<dbReference type="AlphaFoldDB" id="A0A370R0W3"/>
<gene>
    <name evidence="1" type="ORF">C8D90_10234</name>
</gene>
<proteinExistence type="predicted"/>
<dbReference type="EMBL" id="QRAP01000002">
    <property type="protein sequence ID" value="RDK95563.1"/>
    <property type="molecule type" value="Genomic_DNA"/>
</dbReference>
<sequence length="94" mass="9772">MSVNLESIARQKLAAVLTSPAEIGQLDAGANMRDAYGLTSLNKILFITSLCQEAGINLAGLTEDDLAHMNTLGDVIRILAPLADAPAASHQQGA</sequence>
<protein>
    <recommendedName>
        <fullName evidence="3">Acyl carrier protein</fullName>
    </recommendedName>
</protein>
<dbReference type="Gene3D" id="1.10.1200.10">
    <property type="entry name" value="ACP-like"/>
    <property type="match status" value="1"/>
</dbReference>
<evidence type="ECO:0000313" key="1">
    <source>
        <dbReference type="EMBL" id="RDK95563.1"/>
    </source>
</evidence>
<dbReference type="InterPro" id="IPR036736">
    <property type="entry name" value="ACP-like_sf"/>
</dbReference>
<dbReference type="Proteomes" id="UP000254848">
    <property type="component" value="Unassembled WGS sequence"/>
</dbReference>
<dbReference type="SUPFAM" id="SSF47336">
    <property type="entry name" value="ACP-like"/>
    <property type="match status" value="1"/>
</dbReference>
<reference evidence="1 2" key="1">
    <citation type="submission" date="2018-07" db="EMBL/GenBank/DDBJ databases">
        <title>Genomic Encyclopedia of Type Strains, Phase IV (KMG-IV): sequencing the most valuable type-strain genomes for metagenomic binning, comparative biology and taxonomic classification.</title>
        <authorList>
            <person name="Goeker M."/>
        </authorList>
    </citation>
    <scope>NUCLEOTIDE SEQUENCE [LARGE SCALE GENOMIC DNA]</scope>
    <source>
        <strain evidence="1 2">DSM 103736</strain>
    </source>
</reference>
<dbReference type="OrthoDB" id="6434357at2"/>
<keyword evidence="2" id="KW-1185">Reference proteome</keyword>
<dbReference type="RefSeq" id="WP_115457314.1">
    <property type="nucleotide sequence ID" value="NZ_QRAP01000002.1"/>
</dbReference>